<name>A0A8K1CNE8_PYTOL</name>
<dbReference type="Gene3D" id="1.10.630.10">
    <property type="entry name" value="Cytochrome P450"/>
    <property type="match status" value="1"/>
</dbReference>
<dbReference type="SUPFAM" id="SSF48264">
    <property type="entry name" value="Cytochrome P450"/>
    <property type="match status" value="1"/>
</dbReference>
<dbReference type="PANTHER" id="PTHR24305">
    <property type="entry name" value="CYTOCHROME P450"/>
    <property type="match status" value="1"/>
</dbReference>
<comment type="similarity">
    <text evidence="2 4">Belongs to the cytochrome P450 family.</text>
</comment>
<evidence type="ECO:0000256" key="1">
    <source>
        <dbReference type="ARBA" id="ARBA00001971"/>
    </source>
</evidence>
<comment type="cofactor">
    <cofactor evidence="1 3">
        <name>heme</name>
        <dbReference type="ChEBI" id="CHEBI:30413"/>
    </cofactor>
</comment>
<sequence length="253" mass="28031">MAERRASAENGEDIKSVVELFAESSSEDADGLRSDDLVDFLLTFIVAACDTTALALSWLFYALGKHPDVMKKLQNDLMTRLPESVRNDITTYVTTEHIKHFPYLDAAIKEALRLYPPVPSTLKQVVRDTVVCGDIPLLKGQLVALPTYAMGRNPDVWGPDANEFKPERWIDPGTGQLRHVPSSKFSTFHSGPRTCIGMNLAMLELRLVVANLLHRFDFDIDPANSGAYLHASTLVMRDPLFSKVSIRSAGNAT</sequence>
<dbReference type="InterPro" id="IPR017972">
    <property type="entry name" value="Cyt_P450_CS"/>
</dbReference>
<dbReference type="InterPro" id="IPR050121">
    <property type="entry name" value="Cytochrome_P450_monoxygenase"/>
</dbReference>
<dbReference type="OrthoDB" id="1470350at2759"/>
<dbReference type="EMBL" id="SPLM01000037">
    <property type="protein sequence ID" value="TMW65592.1"/>
    <property type="molecule type" value="Genomic_DNA"/>
</dbReference>
<dbReference type="GO" id="GO:0005506">
    <property type="term" value="F:iron ion binding"/>
    <property type="evidence" value="ECO:0007669"/>
    <property type="project" value="InterPro"/>
</dbReference>
<dbReference type="InterPro" id="IPR002401">
    <property type="entry name" value="Cyt_P450_E_grp-I"/>
</dbReference>
<evidence type="ECO:0000256" key="2">
    <source>
        <dbReference type="ARBA" id="ARBA00010617"/>
    </source>
</evidence>
<keyword evidence="5" id="KW-1133">Transmembrane helix</keyword>
<accession>A0A8K1CNE8</accession>
<proteinExistence type="inferred from homology"/>
<feature type="transmembrane region" description="Helical" evidence="5">
    <location>
        <begin position="40"/>
        <end position="63"/>
    </location>
</feature>
<evidence type="ECO:0000256" key="3">
    <source>
        <dbReference type="PIRSR" id="PIRSR602401-1"/>
    </source>
</evidence>
<keyword evidence="4" id="KW-0560">Oxidoreductase</keyword>
<reference evidence="6" key="1">
    <citation type="submission" date="2019-03" db="EMBL/GenBank/DDBJ databases">
        <title>Long read genome sequence of the mycoparasitic Pythium oligandrum ATCC 38472 isolated from sugarbeet rhizosphere.</title>
        <authorList>
            <person name="Gaulin E."/>
        </authorList>
    </citation>
    <scope>NUCLEOTIDE SEQUENCE</scope>
    <source>
        <strain evidence="6">ATCC 38472_TT</strain>
    </source>
</reference>
<dbReference type="GO" id="GO:0016705">
    <property type="term" value="F:oxidoreductase activity, acting on paired donors, with incorporation or reduction of molecular oxygen"/>
    <property type="evidence" value="ECO:0007669"/>
    <property type="project" value="InterPro"/>
</dbReference>
<gene>
    <name evidence="6" type="ORF">Poli38472_008234</name>
</gene>
<organism evidence="6 7">
    <name type="scientific">Pythium oligandrum</name>
    <name type="common">Mycoparasitic fungus</name>
    <dbReference type="NCBI Taxonomy" id="41045"/>
    <lineage>
        <taxon>Eukaryota</taxon>
        <taxon>Sar</taxon>
        <taxon>Stramenopiles</taxon>
        <taxon>Oomycota</taxon>
        <taxon>Peronosporomycetes</taxon>
        <taxon>Pythiales</taxon>
        <taxon>Pythiaceae</taxon>
        <taxon>Pythium</taxon>
    </lineage>
</organism>
<evidence type="ECO:0000256" key="5">
    <source>
        <dbReference type="SAM" id="Phobius"/>
    </source>
</evidence>
<evidence type="ECO:0000313" key="6">
    <source>
        <dbReference type="EMBL" id="TMW65592.1"/>
    </source>
</evidence>
<keyword evidence="3 4" id="KW-0349">Heme</keyword>
<keyword evidence="5" id="KW-0812">Transmembrane</keyword>
<dbReference type="PANTHER" id="PTHR24305:SF166">
    <property type="entry name" value="CYTOCHROME P450 12A4, MITOCHONDRIAL-RELATED"/>
    <property type="match status" value="1"/>
</dbReference>
<feature type="binding site" description="axial binding residue" evidence="3">
    <location>
        <position position="195"/>
    </location>
    <ligand>
        <name>heme</name>
        <dbReference type="ChEBI" id="CHEBI:30413"/>
    </ligand>
    <ligandPart>
        <name>Fe</name>
        <dbReference type="ChEBI" id="CHEBI:18248"/>
    </ligandPart>
</feature>
<dbReference type="Pfam" id="PF00067">
    <property type="entry name" value="p450"/>
    <property type="match status" value="1"/>
</dbReference>
<dbReference type="GO" id="GO:0020037">
    <property type="term" value="F:heme binding"/>
    <property type="evidence" value="ECO:0007669"/>
    <property type="project" value="InterPro"/>
</dbReference>
<evidence type="ECO:0008006" key="8">
    <source>
        <dbReference type="Google" id="ProtNLM"/>
    </source>
</evidence>
<keyword evidence="4" id="KW-0503">Monooxygenase</keyword>
<keyword evidence="7" id="KW-1185">Reference proteome</keyword>
<keyword evidence="3 4" id="KW-0479">Metal-binding</keyword>
<dbReference type="InterPro" id="IPR036396">
    <property type="entry name" value="Cyt_P450_sf"/>
</dbReference>
<dbReference type="AlphaFoldDB" id="A0A8K1CNE8"/>
<dbReference type="PRINTS" id="PR00385">
    <property type="entry name" value="P450"/>
</dbReference>
<comment type="caution">
    <text evidence="6">The sequence shown here is derived from an EMBL/GenBank/DDBJ whole genome shotgun (WGS) entry which is preliminary data.</text>
</comment>
<dbReference type="Proteomes" id="UP000794436">
    <property type="component" value="Unassembled WGS sequence"/>
</dbReference>
<dbReference type="GO" id="GO:0004497">
    <property type="term" value="F:monooxygenase activity"/>
    <property type="evidence" value="ECO:0007669"/>
    <property type="project" value="UniProtKB-KW"/>
</dbReference>
<evidence type="ECO:0000256" key="4">
    <source>
        <dbReference type="RuleBase" id="RU000461"/>
    </source>
</evidence>
<protein>
    <recommendedName>
        <fullName evidence="8">Cytochrome P450</fullName>
    </recommendedName>
</protein>
<evidence type="ECO:0000313" key="7">
    <source>
        <dbReference type="Proteomes" id="UP000794436"/>
    </source>
</evidence>
<dbReference type="PROSITE" id="PS00086">
    <property type="entry name" value="CYTOCHROME_P450"/>
    <property type="match status" value="1"/>
</dbReference>
<dbReference type="InterPro" id="IPR001128">
    <property type="entry name" value="Cyt_P450"/>
</dbReference>
<dbReference type="PRINTS" id="PR00463">
    <property type="entry name" value="EP450I"/>
</dbReference>
<keyword evidence="5" id="KW-0472">Membrane</keyword>
<keyword evidence="3 4" id="KW-0408">Iron</keyword>